<gene>
    <name evidence="2" type="ORF">PC115_g8269</name>
    <name evidence="3" type="ORF">PC118_g8437</name>
</gene>
<organism evidence="3 4">
    <name type="scientific">Phytophthora cactorum</name>
    <dbReference type="NCBI Taxonomy" id="29920"/>
    <lineage>
        <taxon>Eukaryota</taxon>
        <taxon>Sar</taxon>
        <taxon>Stramenopiles</taxon>
        <taxon>Oomycota</taxon>
        <taxon>Peronosporomycetes</taxon>
        <taxon>Peronosporales</taxon>
        <taxon>Peronosporaceae</taxon>
        <taxon>Phytophthora</taxon>
    </lineage>
</organism>
<name>A0A8T1G3D0_9STRA</name>
<evidence type="ECO:0000313" key="3">
    <source>
        <dbReference type="EMBL" id="KAG2985257.1"/>
    </source>
</evidence>
<feature type="region of interest" description="Disordered" evidence="1">
    <location>
        <begin position="105"/>
        <end position="130"/>
    </location>
</feature>
<protein>
    <submittedName>
        <fullName evidence="3">Uncharacterized protein</fullName>
    </submittedName>
</protein>
<accession>A0A8T1G3D0</accession>
<dbReference type="EMBL" id="RCML01000216">
    <property type="protein sequence ID" value="KAG2985257.1"/>
    <property type="molecule type" value="Genomic_DNA"/>
</dbReference>
<comment type="caution">
    <text evidence="3">The sequence shown here is derived from an EMBL/GenBank/DDBJ whole genome shotgun (WGS) entry which is preliminary data.</text>
</comment>
<dbReference type="Proteomes" id="UP000774804">
    <property type="component" value="Unassembled WGS sequence"/>
</dbReference>
<dbReference type="EMBL" id="RCMI01000211">
    <property type="protein sequence ID" value="KAG2925427.1"/>
    <property type="molecule type" value="Genomic_DNA"/>
</dbReference>
<proteinExistence type="predicted"/>
<dbReference type="AlphaFoldDB" id="A0A8T1G3D0"/>
<evidence type="ECO:0000256" key="1">
    <source>
        <dbReference type="SAM" id="MobiDB-lite"/>
    </source>
</evidence>
<dbReference type="Proteomes" id="UP000697107">
    <property type="component" value="Unassembled WGS sequence"/>
</dbReference>
<evidence type="ECO:0000313" key="2">
    <source>
        <dbReference type="EMBL" id="KAG2925427.1"/>
    </source>
</evidence>
<feature type="region of interest" description="Disordered" evidence="1">
    <location>
        <begin position="67"/>
        <end position="91"/>
    </location>
</feature>
<sequence length="130" mass="14315">MFAVKSAVHLPSDEQRCAKALIHETRESGVSGAVQDASLDIDKSKSKSGRTIGEVECVVEQVLRDVSSDELPSSDDLEEDHPHISPQFRAGAGAERLVRIPKLPVLPPEGTNAENEESSTLVFRTRRRRR</sequence>
<evidence type="ECO:0000313" key="4">
    <source>
        <dbReference type="Proteomes" id="UP000697107"/>
    </source>
</evidence>
<reference evidence="3" key="1">
    <citation type="submission" date="2018-10" db="EMBL/GenBank/DDBJ databases">
        <title>Effector identification in a new, highly contiguous assembly of the strawberry crown rot pathogen Phytophthora cactorum.</title>
        <authorList>
            <person name="Armitage A.D."/>
            <person name="Nellist C.F."/>
            <person name="Bates H."/>
            <person name="Vickerstaff R.J."/>
            <person name="Harrison R.J."/>
        </authorList>
    </citation>
    <scope>NUCLEOTIDE SEQUENCE</scope>
    <source>
        <strain evidence="2">4032</strain>
        <strain evidence="3">P415</strain>
    </source>
</reference>